<accession>A0A2W5BDV7</accession>
<feature type="region of interest" description="Disordered" evidence="1">
    <location>
        <begin position="213"/>
        <end position="278"/>
    </location>
</feature>
<dbReference type="Proteomes" id="UP000249451">
    <property type="component" value="Unassembled WGS sequence"/>
</dbReference>
<feature type="compositionally biased region" description="Low complexity" evidence="1">
    <location>
        <begin position="213"/>
        <end position="225"/>
    </location>
</feature>
<proteinExistence type="predicted"/>
<name>A0A2W5BDV7_9CORY</name>
<dbReference type="InterPro" id="IPR008258">
    <property type="entry name" value="Transglycosylase_SLT_dom_1"/>
</dbReference>
<dbReference type="InterPro" id="IPR023346">
    <property type="entry name" value="Lysozyme-like_dom_sf"/>
</dbReference>
<dbReference type="Pfam" id="PF01464">
    <property type="entry name" value="SLT"/>
    <property type="match status" value="1"/>
</dbReference>
<organism evidence="3 4">
    <name type="scientific">Corynebacterium urealyticum</name>
    <dbReference type="NCBI Taxonomy" id="43771"/>
    <lineage>
        <taxon>Bacteria</taxon>
        <taxon>Bacillati</taxon>
        <taxon>Actinomycetota</taxon>
        <taxon>Actinomycetes</taxon>
        <taxon>Mycobacteriales</taxon>
        <taxon>Corynebacteriaceae</taxon>
        <taxon>Corynebacterium</taxon>
    </lineage>
</organism>
<feature type="region of interest" description="Disordered" evidence="1">
    <location>
        <begin position="87"/>
        <end position="172"/>
    </location>
</feature>
<dbReference type="EMBL" id="QFNY01000007">
    <property type="protein sequence ID" value="PZP03608.1"/>
    <property type="molecule type" value="Genomic_DNA"/>
</dbReference>
<evidence type="ECO:0000259" key="2">
    <source>
        <dbReference type="Pfam" id="PF01464"/>
    </source>
</evidence>
<dbReference type="AlphaFoldDB" id="A0A2W5BDV7"/>
<protein>
    <recommendedName>
        <fullName evidence="2">Transglycosylase SLT domain-containing protein</fullName>
    </recommendedName>
</protein>
<feature type="compositionally biased region" description="Basic and acidic residues" evidence="1">
    <location>
        <begin position="226"/>
        <end position="254"/>
    </location>
</feature>
<feature type="domain" description="Transglycosylase SLT" evidence="2">
    <location>
        <begin position="416"/>
        <end position="491"/>
    </location>
</feature>
<evidence type="ECO:0000313" key="4">
    <source>
        <dbReference type="Proteomes" id="UP000249451"/>
    </source>
</evidence>
<feature type="compositionally biased region" description="Low complexity" evidence="1">
    <location>
        <begin position="127"/>
        <end position="159"/>
    </location>
</feature>
<evidence type="ECO:0000313" key="3">
    <source>
        <dbReference type="EMBL" id="PZP03608.1"/>
    </source>
</evidence>
<comment type="caution">
    <text evidence="3">The sequence shown here is derived from an EMBL/GenBank/DDBJ whole genome shotgun (WGS) entry which is preliminary data.</text>
</comment>
<evidence type="ECO:0000256" key="1">
    <source>
        <dbReference type="SAM" id="MobiDB-lite"/>
    </source>
</evidence>
<sequence length="522" mass="56313">MTSPIPRPDDAVYGDDDKIIGDMSRIQQKLADRIDKIRSTANTAGLDPQLAEILHTRMQDTQTHLTSGSDIAQVNMDQARSRMAIADEHGSRVRGLNTSITTPGYGSAPLGSPGSSQSGHRTIPAGPTYNAPQAAPQPATTHTSSGGMAPQQPTTAAAPQPAPQPSPQINNRVPATAMRNGAYVPPVPAPMPDNYAANLAARNDQARQQALAAQQQRLQAQQAQREQARQAREQARQHELEKRQQARQLERAQAMEEMEREQEERQREHEEKRAKAEKNEKLQEVLKEWRNEVSQMDLDHQDEVLDKGSDAVSREEAVAIIEEALGDYYDEQDAADAAGGIDAVGADGGAYSGGGGLAPAGSIGMDVSEVSFDNVNMGTMDEATINAYIEDAMDLNGWTTDPEIRQQLRYCMYQQALHESGGNPNAANGSDSNAVGPMQYDGYPAQSSRGPWQTIPETFATYHVEGTSNSIYDPQASAAAALAYMMDRYGMDPQTGAGIAEFASSRGIDVNTGESTGAYHGY</sequence>
<reference evidence="3 4" key="1">
    <citation type="submission" date="2017-11" db="EMBL/GenBank/DDBJ databases">
        <title>Infants hospitalized years apart are colonized by the same room-sourced microbial strains.</title>
        <authorList>
            <person name="Brooks B."/>
            <person name="Olm M.R."/>
            <person name="Firek B.A."/>
            <person name="Baker R."/>
            <person name="Thomas B.C."/>
            <person name="Morowitz M.J."/>
            <person name="Banfield J.F."/>
        </authorList>
    </citation>
    <scope>NUCLEOTIDE SEQUENCE [LARGE SCALE GENOMIC DNA]</scope>
    <source>
        <strain evidence="3">S2_012_000_R3_87</strain>
    </source>
</reference>
<dbReference type="SUPFAM" id="SSF53955">
    <property type="entry name" value="Lysozyme-like"/>
    <property type="match status" value="1"/>
</dbReference>
<gene>
    <name evidence="3" type="ORF">DI609_00650</name>
</gene>
<feature type="compositionally biased region" description="Basic and acidic residues" evidence="1">
    <location>
        <begin position="262"/>
        <end position="278"/>
    </location>
</feature>